<comment type="caution">
    <text evidence="1">The sequence shown here is derived from an EMBL/GenBank/DDBJ whole genome shotgun (WGS) entry which is preliminary data.</text>
</comment>
<name>A0ABP9UAJ6_9BACT</name>
<gene>
    <name evidence="1" type="ORF">UREOM_5770</name>
</gene>
<dbReference type="RefSeq" id="WP_353290027.1">
    <property type="nucleotide sequence ID" value="NZ_BAABQM010000004.1"/>
</dbReference>
<dbReference type="Proteomes" id="UP001449582">
    <property type="component" value="Unassembled WGS sequence"/>
</dbReference>
<dbReference type="EMBL" id="BAABQM010000004">
    <property type="protein sequence ID" value="GAA5414866.1"/>
    <property type="molecule type" value="Genomic_DNA"/>
</dbReference>
<accession>A0ABP9UAJ6</accession>
<evidence type="ECO:0000313" key="2">
    <source>
        <dbReference type="Proteomes" id="UP001449582"/>
    </source>
</evidence>
<proteinExistence type="predicted"/>
<organism evidence="1 2">
    <name type="scientific">Ureaplasma ceti</name>
    <dbReference type="NCBI Taxonomy" id="3119530"/>
    <lineage>
        <taxon>Bacteria</taxon>
        <taxon>Bacillati</taxon>
        <taxon>Mycoplasmatota</taxon>
        <taxon>Mycoplasmoidales</taxon>
        <taxon>Mycoplasmoidaceae</taxon>
        <taxon>Ureaplasma</taxon>
    </lineage>
</organism>
<evidence type="ECO:0000313" key="1">
    <source>
        <dbReference type="EMBL" id="GAA5414866.1"/>
    </source>
</evidence>
<reference evidence="1" key="1">
    <citation type="submission" date="2024-02" db="EMBL/GenBank/DDBJ databases">
        <title>Draft genome sequence of new strains in genus Ureaplasma.</title>
        <authorList>
            <person name="Nakajima Y."/>
            <person name="Segawa T."/>
        </authorList>
    </citation>
    <scope>NUCLEOTIDE SEQUENCE [LARGE SCALE GENOMIC DNA]</scope>
    <source>
        <strain evidence="1">OM1</strain>
    </source>
</reference>
<keyword evidence="2" id="KW-1185">Reference proteome</keyword>
<sequence>MRKFWFSFQTIFYKDIKFIKLSKVLTLIDNEKYVVIEFVKAKFDNLQHFPNALQINILQYQSVLRLVDPNQIILINNNHFFASQYYRFLKKNGRKVYFIKQHKKE</sequence>
<protein>
    <submittedName>
        <fullName evidence="1">Uncharacterized protein</fullName>
    </submittedName>
</protein>